<organism evidence="1 2">
    <name type="scientific">Taxus chinensis</name>
    <name type="common">Chinese yew</name>
    <name type="synonym">Taxus wallichiana var. chinensis</name>
    <dbReference type="NCBI Taxonomy" id="29808"/>
    <lineage>
        <taxon>Eukaryota</taxon>
        <taxon>Viridiplantae</taxon>
        <taxon>Streptophyta</taxon>
        <taxon>Embryophyta</taxon>
        <taxon>Tracheophyta</taxon>
        <taxon>Spermatophyta</taxon>
        <taxon>Pinopsida</taxon>
        <taxon>Pinidae</taxon>
        <taxon>Conifers II</taxon>
        <taxon>Cupressales</taxon>
        <taxon>Taxaceae</taxon>
        <taxon>Taxus</taxon>
    </lineage>
</organism>
<dbReference type="Proteomes" id="UP000824469">
    <property type="component" value="Unassembled WGS sequence"/>
</dbReference>
<comment type="caution">
    <text evidence="1">The sequence shown here is derived from an EMBL/GenBank/DDBJ whole genome shotgun (WGS) entry which is preliminary data.</text>
</comment>
<feature type="non-terminal residue" evidence="1">
    <location>
        <position position="1"/>
    </location>
</feature>
<reference evidence="1 2" key="1">
    <citation type="journal article" date="2021" name="Nat. Plants">
        <title>The Taxus genome provides insights into paclitaxel biosynthesis.</title>
        <authorList>
            <person name="Xiong X."/>
            <person name="Gou J."/>
            <person name="Liao Q."/>
            <person name="Li Y."/>
            <person name="Zhou Q."/>
            <person name="Bi G."/>
            <person name="Li C."/>
            <person name="Du R."/>
            <person name="Wang X."/>
            <person name="Sun T."/>
            <person name="Guo L."/>
            <person name="Liang H."/>
            <person name="Lu P."/>
            <person name="Wu Y."/>
            <person name="Zhang Z."/>
            <person name="Ro D.K."/>
            <person name="Shang Y."/>
            <person name="Huang S."/>
            <person name="Yan J."/>
        </authorList>
    </citation>
    <scope>NUCLEOTIDE SEQUENCE [LARGE SCALE GENOMIC DNA]</scope>
    <source>
        <strain evidence="1">Ta-2019</strain>
    </source>
</reference>
<dbReference type="AlphaFoldDB" id="A0AA38BWD2"/>
<name>A0AA38BWD2_TAXCH</name>
<keyword evidence="2" id="KW-1185">Reference proteome</keyword>
<proteinExistence type="predicted"/>
<sequence>MDGSLDKGALIVEATTVVRILRVDVEEVVVIFVDGLVAKGEVVVVVDALT</sequence>
<feature type="non-terminal residue" evidence="1">
    <location>
        <position position="50"/>
    </location>
</feature>
<dbReference type="EMBL" id="JAHRHJ020003813">
    <property type="protein sequence ID" value="KAH9288643.1"/>
    <property type="molecule type" value="Genomic_DNA"/>
</dbReference>
<accession>A0AA38BWD2</accession>
<gene>
    <name evidence="1" type="ORF">KI387_032760</name>
</gene>
<evidence type="ECO:0000313" key="1">
    <source>
        <dbReference type="EMBL" id="KAH9288643.1"/>
    </source>
</evidence>
<protein>
    <submittedName>
        <fullName evidence="1">Uncharacterized protein</fullName>
    </submittedName>
</protein>
<evidence type="ECO:0000313" key="2">
    <source>
        <dbReference type="Proteomes" id="UP000824469"/>
    </source>
</evidence>